<name>A0A2J8AGB7_9CHLO</name>
<dbReference type="GO" id="GO:0052325">
    <property type="term" value="P:cell wall pectin biosynthetic process"/>
    <property type="evidence" value="ECO:0007669"/>
    <property type="project" value="TreeGrafter"/>
</dbReference>
<dbReference type="InterPro" id="IPR005069">
    <property type="entry name" value="Nucl-diP-sugar_transferase"/>
</dbReference>
<feature type="region of interest" description="Disordered" evidence="1">
    <location>
        <begin position="376"/>
        <end position="409"/>
    </location>
</feature>
<dbReference type="OrthoDB" id="540503at2759"/>
<accession>A0A2J8AGB7</accession>
<dbReference type="PANTHER" id="PTHR46936:SF1">
    <property type="entry name" value="ARABINOSYLTRANSFERASE XEG113"/>
    <property type="match status" value="1"/>
</dbReference>
<dbReference type="InterPro" id="IPR053250">
    <property type="entry name" value="Glycosyltransferase_77"/>
</dbReference>
<dbReference type="AlphaFoldDB" id="A0A2J8AGB7"/>
<organism evidence="3 4">
    <name type="scientific">Tetrabaena socialis</name>
    <dbReference type="NCBI Taxonomy" id="47790"/>
    <lineage>
        <taxon>Eukaryota</taxon>
        <taxon>Viridiplantae</taxon>
        <taxon>Chlorophyta</taxon>
        <taxon>core chlorophytes</taxon>
        <taxon>Chlorophyceae</taxon>
        <taxon>CS clade</taxon>
        <taxon>Chlamydomonadales</taxon>
        <taxon>Tetrabaenaceae</taxon>
        <taxon>Tetrabaena</taxon>
    </lineage>
</organism>
<evidence type="ECO:0000256" key="1">
    <source>
        <dbReference type="SAM" id="MobiDB-lite"/>
    </source>
</evidence>
<dbReference type="GO" id="GO:0005794">
    <property type="term" value="C:Golgi apparatus"/>
    <property type="evidence" value="ECO:0007669"/>
    <property type="project" value="TreeGrafter"/>
</dbReference>
<keyword evidence="4" id="KW-1185">Reference proteome</keyword>
<dbReference type="PANTHER" id="PTHR46936">
    <property type="entry name" value="ARABINOSYLTRANSFERASE XEG113"/>
    <property type="match status" value="1"/>
</dbReference>
<dbReference type="Pfam" id="PF03407">
    <property type="entry name" value="Nucleotid_trans"/>
    <property type="match status" value="1"/>
</dbReference>
<dbReference type="Proteomes" id="UP000236333">
    <property type="component" value="Unassembled WGS sequence"/>
</dbReference>
<reference evidence="3 4" key="1">
    <citation type="journal article" date="2017" name="Mol. Biol. Evol.">
        <title>The 4-celled Tetrabaena socialis nuclear genome reveals the essential components for genetic control of cell number at the origin of multicellularity in the volvocine lineage.</title>
        <authorList>
            <person name="Featherston J."/>
            <person name="Arakaki Y."/>
            <person name="Hanschen E.R."/>
            <person name="Ferris P.J."/>
            <person name="Michod R.E."/>
            <person name="Olson B.J.S.C."/>
            <person name="Nozaki H."/>
            <person name="Durand P.M."/>
        </authorList>
    </citation>
    <scope>NUCLEOTIDE SEQUENCE [LARGE SCALE GENOMIC DNA]</scope>
    <source>
        <strain evidence="3 4">NIES-571</strain>
    </source>
</reference>
<dbReference type="EMBL" id="PGGS01000027">
    <property type="protein sequence ID" value="PNH11559.1"/>
    <property type="molecule type" value="Genomic_DNA"/>
</dbReference>
<gene>
    <name evidence="3" type="ORF">TSOC_001648</name>
</gene>
<evidence type="ECO:0000313" key="3">
    <source>
        <dbReference type="EMBL" id="PNH11559.1"/>
    </source>
</evidence>
<dbReference type="GO" id="GO:0052636">
    <property type="term" value="F:arabinosyltransferase activity"/>
    <property type="evidence" value="ECO:0007669"/>
    <property type="project" value="TreeGrafter"/>
</dbReference>
<proteinExistence type="predicted"/>
<evidence type="ECO:0000259" key="2">
    <source>
        <dbReference type="Pfam" id="PF03407"/>
    </source>
</evidence>
<feature type="compositionally biased region" description="Low complexity" evidence="1">
    <location>
        <begin position="376"/>
        <end position="388"/>
    </location>
</feature>
<sequence>MDRGAWEVYGVTFLENTRRANISYFLLAALDSHTSLALHVAGVTQCFDAPRDRLAYKGTDSQYTWGSHHWTQTTWNKGQDLGELGSSRLLVHAPRRGAAVGRRASAAAACAAAVLLVHVVQAVYELGVHVVHSDADVTWVADPLPYFLSHLGGPAHVLITTDAVATANRNQRHPLYGVHWVWGGSTFESKRQTMREMLKYHDPDEYYTAPDLRLLTFDLQQLQASAGWFDTERMSRFHVAALNHQLQQAYFALAVALIANRTLVMPRFKCYCAKNWYRTLRCRIFNDWATQFPFDCPLSSVLRVKRLHQGVSLPGSSQYAGHRVFTREYSFLENPRAPPELKASYVELVPSWHPRPPGLLRPDQLVLSKEQLPARAAAGPLPAATATATHDRTARPPPPPSTSIGDGGGLRLAIAAPLSDQEMRPLLDSLRDVRVLHLPRPAATLAGFADGRTAAQYDEEVQRLVTYWCCTRDPAASNMTERLQMVALPRARQGALPALDERTSYMLEQLREWW</sequence>
<evidence type="ECO:0000313" key="4">
    <source>
        <dbReference type="Proteomes" id="UP000236333"/>
    </source>
</evidence>
<comment type="caution">
    <text evidence="3">The sequence shown here is derived from an EMBL/GenBank/DDBJ whole genome shotgun (WGS) entry which is preliminary data.</text>
</comment>
<feature type="domain" description="Nucleotide-diphospho-sugar transferase" evidence="2">
    <location>
        <begin position="117"/>
        <end position="174"/>
    </location>
</feature>
<protein>
    <recommendedName>
        <fullName evidence="2">Nucleotide-diphospho-sugar transferase domain-containing protein</fullName>
    </recommendedName>
</protein>